<dbReference type="CDD" id="cd00614">
    <property type="entry name" value="CGS_like"/>
    <property type="match status" value="1"/>
</dbReference>
<accession>A0AA97I505</accession>
<reference evidence="11 12" key="1">
    <citation type="submission" date="2023-02" db="EMBL/GenBank/DDBJ databases">
        <title>Microbacterium betulae sp. nov., isolated from birch wood.</title>
        <authorList>
            <person name="Pasciak M."/>
            <person name="Pawlik K.J."/>
            <person name="Martynowski D."/>
            <person name="Laczmanski L."/>
            <person name="Ciekot J."/>
            <person name="Szponar B."/>
            <person name="Wojcik-Fatla A."/>
            <person name="Mackiewicz B."/>
            <person name="Farian E."/>
            <person name="Cholewa G."/>
            <person name="Cholewa A."/>
            <person name="Dutkiewicz J."/>
        </authorList>
    </citation>
    <scope>NUCLEOTIDE SEQUENCE [LARGE SCALE GENOMIC DNA]</scope>
    <source>
        <strain evidence="11 12">AB</strain>
    </source>
</reference>
<gene>
    <name evidence="11" type="ORF">N8K70_00405</name>
</gene>
<dbReference type="Gene3D" id="3.40.640.10">
    <property type="entry name" value="Type I PLP-dependent aspartate aminotransferase-like (Major domain)"/>
    <property type="match status" value="1"/>
</dbReference>
<evidence type="ECO:0000256" key="8">
    <source>
        <dbReference type="ARBA" id="ARBA00052699"/>
    </source>
</evidence>
<evidence type="ECO:0000256" key="5">
    <source>
        <dbReference type="ARBA" id="ARBA00047175"/>
    </source>
</evidence>
<protein>
    <recommendedName>
        <fullName evidence="5">homocysteine desulfhydrase</fullName>
        <ecNumber evidence="5">4.4.1.2</ecNumber>
    </recommendedName>
    <alternativeName>
        <fullName evidence="6">Homocysteine desulfhydrase</fullName>
    </alternativeName>
</protein>
<dbReference type="SUPFAM" id="SSF53383">
    <property type="entry name" value="PLP-dependent transferases"/>
    <property type="match status" value="1"/>
</dbReference>
<dbReference type="InterPro" id="IPR015424">
    <property type="entry name" value="PyrdxlP-dep_Trfase"/>
</dbReference>
<keyword evidence="12" id="KW-1185">Reference proteome</keyword>
<dbReference type="KEGG" id="mbet:N8K70_00405"/>
<dbReference type="InterPro" id="IPR015421">
    <property type="entry name" value="PyrdxlP-dep_Trfase_major"/>
</dbReference>
<keyword evidence="3" id="KW-0808">Transferase</keyword>
<evidence type="ECO:0000256" key="2">
    <source>
        <dbReference type="ARBA" id="ARBA00009077"/>
    </source>
</evidence>
<dbReference type="AlphaFoldDB" id="A0AA97I505"/>
<dbReference type="GO" id="GO:0003961">
    <property type="term" value="F:O-acetylhomoserine aminocarboxypropyltransferase activity"/>
    <property type="evidence" value="ECO:0007669"/>
    <property type="project" value="TreeGrafter"/>
</dbReference>
<dbReference type="FunFam" id="3.40.640.10:FF:000046">
    <property type="entry name" value="Cystathionine gamma-lyase"/>
    <property type="match status" value="1"/>
</dbReference>
<dbReference type="RefSeq" id="WP_317139632.1">
    <property type="nucleotide sequence ID" value="NZ_CP118157.1"/>
</dbReference>
<evidence type="ECO:0000256" key="4">
    <source>
        <dbReference type="ARBA" id="ARBA00022898"/>
    </source>
</evidence>
<comment type="catalytic activity">
    <reaction evidence="7">
        <text>L-homocysteine + H2O = 2-oxobutanoate + hydrogen sulfide + NH4(+) + H(+)</text>
        <dbReference type="Rhea" id="RHEA:14501"/>
        <dbReference type="ChEBI" id="CHEBI:15377"/>
        <dbReference type="ChEBI" id="CHEBI:15378"/>
        <dbReference type="ChEBI" id="CHEBI:16763"/>
        <dbReference type="ChEBI" id="CHEBI:28938"/>
        <dbReference type="ChEBI" id="CHEBI:29919"/>
        <dbReference type="ChEBI" id="CHEBI:58199"/>
        <dbReference type="EC" id="4.4.1.2"/>
    </reaction>
    <physiologicalReaction direction="left-to-right" evidence="7">
        <dbReference type="Rhea" id="RHEA:14502"/>
    </physiologicalReaction>
</comment>
<dbReference type="GO" id="GO:0018826">
    <property type="term" value="F:methionine gamma-lyase activity"/>
    <property type="evidence" value="ECO:0007669"/>
    <property type="project" value="UniProtKB-EC"/>
</dbReference>
<evidence type="ECO:0000256" key="7">
    <source>
        <dbReference type="ARBA" id="ARBA00048780"/>
    </source>
</evidence>
<evidence type="ECO:0000256" key="3">
    <source>
        <dbReference type="ARBA" id="ARBA00022679"/>
    </source>
</evidence>
<feature type="modified residue" description="N6-(pyridoxal phosphate)lysine" evidence="9">
    <location>
        <position position="207"/>
    </location>
</feature>
<dbReference type="GO" id="GO:0004124">
    <property type="term" value="F:cysteine synthase activity"/>
    <property type="evidence" value="ECO:0007669"/>
    <property type="project" value="TreeGrafter"/>
</dbReference>
<dbReference type="GO" id="GO:0047982">
    <property type="term" value="F:homocysteine desulfhydrase activity"/>
    <property type="evidence" value="ECO:0007669"/>
    <property type="project" value="UniProtKB-EC"/>
</dbReference>
<organism evidence="11 12">
    <name type="scientific">Microbacterium betulae</name>
    <dbReference type="NCBI Taxonomy" id="2981139"/>
    <lineage>
        <taxon>Bacteria</taxon>
        <taxon>Bacillati</taxon>
        <taxon>Actinomycetota</taxon>
        <taxon>Actinomycetes</taxon>
        <taxon>Micrococcales</taxon>
        <taxon>Microbacteriaceae</taxon>
        <taxon>Microbacterium</taxon>
    </lineage>
</organism>
<keyword evidence="4 9" id="KW-0663">Pyridoxal phosphate</keyword>
<evidence type="ECO:0000256" key="9">
    <source>
        <dbReference type="PIRSR" id="PIRSR001434-2"/>
    </source>
</evidence>
<evidence type="ECO:0000313" key="11">
    <source>
        <dbReference type="EMBL" id="WOF23161.1"/>
    </source>
</evidence>
<evidence type="ECO:0000256" key="1">
    <source>
        <dbReference type="ARBA" id="ARBA00001933"/>
    </source>
</evidence>
<dbReference type="InterPro" id="IPR015422">
    <property type="entry name" value="PyrdxlP-dep_Trfase_small"/>
</dbReference>
<dbReference type="GO" id="GO:0019346">
    <property type="term" value="P:transsulfuration"/>
    <property type="evidence" value="ECO:0007669"/>
    <property type="project" value="InterPro"/>
</dbReference>
<dbReference type="Pfam" id="PF01053">
    <property type="entry name" value="Cys_Met_Meta_PP"/>
    <property type="match status" value="1"/>
</dbReference>
<dbReference type="GO" id="GO:0071269">
    <property type="term" value="P:L-homocysteine biosynthetic process"/>
    <property type="evidence" value="ECO:0007669"/>
    <property type="project" value="TreeGrafter"/>
</dbReference>
<dbReference type="Gene3D" id="3.90.1150.10">
    <property type="entry name" value="Aspartate Aminotransferase, domain 1"/>
    <property type="match status" value="1"/>
</dbReference>
<dbReference type="PANTHER" id="PTHR43797">
    <property type="entry name" value="HOMOCYSTEINE/CYSTEINE SYNTHASE"/>
    <property type="match status" value="1"/>
</dbReference>
<dbReference type="InterPro" id="IPR006235">
    <property type="entry name" value="OAc-hSer/O-AcSer_sulfhydrylase"/>
</dbReference>
<comment type="similarity">
    <text evidence="2 10">Belongs to the trans-sulfuration enzymes family.</text>
</comment>
<dbReference type="PIRSF" id="PIRSF001434">
    <property type="entry name" value="CGS"/>
    <property type="match status" value="1"/>
</dbReference>
<name>A0AA97I505_9MICO</name>
<dbReference type="InterPro" id="IPR000277">
    <property type="entry name" value="Cys/Met-Metab_PyrdxlP-dep_enz"/>
</dbReference>
<dbReference type="EMBL" id="CP118157">
    <property type="protein sequence ID" value="WOF23161.1"/>
    <property type="molecule type" value="Genomic_DNA"/>
</dbReference>
<sequence length="424" mass="45654">MTWGFETRQIHAGEVVDAQAGARITPVYQTAGYVFDDFEDAVGRFAEKGERLVYSRHANPTNVVAERRIADLEGGAGALLTGSGQAAIFTTIYSLASAGDHILATSSLYEGTKQLFRGNLARQGLVFDFLDAEAPDAEWLARITPRTKAIFTESIPNPKNDIPDVDRLGGIARRAGVPLVVDNTVATPYLFRPIEHGADIVIHSTSKWLGGHGAVIGGVVVDSGRFDWRAQADRYPQLTRSPRPGVPSFAEKFGTGAFLPFAVTLANDYGPTLPATSAFLLLLGIDTLSLRVERHVANAQRIAEWLDAHPAVRSVDYAGLPGNAYHERARRLLPLGAGSVLAFEVRGGREGARTVIDALELVTRMTHIGDVRTLAIHTGSTIHSKLSEEERVSLGIAPGLIRLSVGLETPDDVIADLDQALARI</sequence>
<dbReference type="PANTHER" id="PTHR43797:SF2">
    <property type="entry name" value="HOMOCYSTEINE_CYSTEINE SYNTHASE"/>
    <property type="match status" value="1"/>
</dbReference>
<dbReference type="GO" id="GO:0005737">
    <property type="term" value="C:cytoplasm"/>
    <property type="evidence" value="ECO:0007669"/>
    <property type="project" value="TreeGrafter"/>
</dbReference>
<dbReference type="EC" id="4.4.1.2" evidence="5"/>
<comment type="catalytic activity">
    <reaction evidence="8">
        <text>L-methionine + H2O = methanethiol + 2-oxobutanoate + NH4(+)</text>
        <dbReference type="Rhea" id="RHEA:23800"/>
        <dbReference type="ChEBI" id="CHEBI:15377"/>
        <dbReference type="ChEBI" id="CHEBI:16007"/>
        <dbReference type="ChEBI" id="CHEBI:16763"/>
        <dbReference type="ChEBI" id="CHEBI:28938"/>
        <dbReference type="ChEBI" id="CHEBI:57844"/>
        <dbReference type="EC" id="4.4.1.11"/>
    </reaction>
    <physiologicalReaction direction="left-to-right" evidence="8">
        <dbReference type="Rhea" id="RHEA:23801"/>
    </physiologicalReaction>
</comment>
<proteinExistence type="inferred from homology"/>
<evidence type="ECO:0000256" key="10">
    <source>
        <dbReference type="RuleBase" id="RU362118"/>
    </source>
</evidence>
<comment type="cofactor">
    <cofactor evidence="1 10">
        <name>pyridoxal 5'-phosphate</name>
        <dbReference type="ChEBI" id="CHEBI:597326"/>
    </cofactor>
</comment>
<evidence type="ECO:0000313" key="12">
    <source>
        <dbReference type="Proteomes" id="UP001305498"/>
    </source>
</evidence>
<dbReference type="GO" id="GO:0030170">
    <property type="term" value="F:pyridoxal phosphate binding"/>
    <property type="evidence" value="ECO:0007669"/>
    <property type="project" value="InterPro"/>
</dbReference>
<evidence type="ECO:0000256" key="6">
    <source>
        <dbReference type="ARBA" id="ARBA00047199"/>
    </source>
</evidence>
<dbReference type="Proteomes" id="UP001305498">
    <property type="component" value="Chromosome"/>
</dbReference>
<dbReference type="GO" id="GO:0006535">
    <property type="term" value="P:cysteine biosynthetic process from serine"/>
    <property type="evidence" value="ECO:0007669"/>
    <property type="project" value="TreeGrafter"/>
</dbReference>